<dbReference type="Gene3D" id="3.40.50.300">
    <property type="entry name" value="P-loop containing nucleotide triphosphate hydrolases"/>
    <property type="match status" value="1"/>
</dbReference>
<evidence type="ECO:0000256" key="7">
    <source>
        <dbReference type="ARBA" id="ARBA00022842"/>
    </source>
</evidence>
<comment type="caution">
    <text evidence="10">Lacks conserved residue(s) required for the propagation of feature annotation.</text>
</comment>
<dbReference type="CDD" id="cd14858">
    <property type="entry name" value="TrmE_N"/>
    <property type="match status" value="1"/>
</dbReference>
<dbReference type="GO" id="GO:0002098">
    <property type="term" value="P:tRNA wobble uridine modification"/>
    <property type="evidence" value="ECO:0007669"/>
    <property type="project" value="TreeGrafter"/>
</dbReference>
<dbReference type="InterPro" id="IPR027368">
    <property type="entry name" value="MnmE_dom2"/>
</dbReference>
<dbReference type="SMART" id="SM00173">
    <property type="entry name" value="RAS"/>
    <property type="match status" value="1"/>
</dbReference>
<dbReference type="Gene3D" id="1.20.120.430">
    <property type="entry name" value="tRNA modification GTPase MnmE domain 2"/>
    <property type="match status" value="1"/>
</dbReference>
<keyword evidence="9 10" id="KW-0342">GTP-binding</keyword>
<dbReference type="InterPro" id="IPR027266">
    <property type="entry name" value="TrmE/GcvT-like"/>
</dbReference>
<comment type="function">
    <text evidence="10">Exhibits a very high intrinsic GTPase hydrolysis rate. Involved in the addition of a carboxymethylaminomethyl (cmnm) group at the wobble position (U34) of certain tRNAs, forming tRNA-cmnm(5)s(2)U34.</text>
</comment>
<dbReference type="CDD" id="cd04164">
    <property type="entry name" value="trmE"/>
    <property type="match status" value="1"/>
</dbReference>
<evidence type="ECO:0000256" key="1">
    <source>
        <dbReference type="ARBA" id="ARBA00011043"/>
    </source>
</evidence>
<dbReference type="RefSeq" id="WP_166918167.1">
    <property type="nucleotide sequence ID" value="NZ_JAASRN010000001.1"/>
</dbReference>
<feature type="binding site" evidence="10">
    <location>
        <position position="257"/>
    </location>
    <ligand>
        <name>Mg(2+)</name>
        <dbReference type="ChEBI" id="CHEBI:18420"/>
    </ligand>
</feature>
<dbReference type="PANTHER" id="PTHR42714">
    <property type="entry name" value="TRNA MODIFICATION GTPASE GTPBP3"/>
    <property type="match status" value="1"/>
</dbReference>
<sequence>MQNQNNWDTIVAPATPHGQSAVAVIRISGKEAFQIVKKIWKGKELDNAKTHTLHFGKIVDSNNEVVDEVLLSIFRAPHSFTMEDSIEISTHGSPYIVQRVLSLLVEAGARIAEPGEFTKRAYLNGRFDLVQAEAVADLIASQSSAAHRVAMQQMRGRFSSKIKQLREQLIHFASLLELELDFSEEDVEFADRTQLLSLLSEIKKVVHHLKESYKYGNVLKRGVPVAIVGKPNAGKSTLLNALLQEERAIVSDIAGTTRDVIEDEITIEGITFRFIDTAGIRETSDTIEAIGVERARQKMKEASIILYLFDVNTANIEEVQDAIQEIENLNVSYILLGNKIDMLSEHSKLTAIQEALKKESQAPFMFISAKNEKDVENLKSELLKRVQQWEASLQTDIIVTNARHYEFLEKAEQALSQAEHGLLSQLPSDLVAMDVRATLHFLGEITGEITTEDLLGNIFSKFCIGK</sequence>
<evidence type="ECO:0000256" key="8">
    <source>
        <dbReference type="ARBA" id="ARBA00022958"/>
    </source>
</evidence>
<feature type="binding site" evidence="10">
    <location>
        <begin position="251"/>
        <end position="257"/>
    </location>
    <ligand>
        <name>GTP</name>
        <dbReference type="ChEBI" id="CHEBI:37565"/>
    </ligand>
</feature>
<dbReference type="NCBIfam" id="TIGR00231">
    <property type="entry name" value="small_GTP"/>
    <property type="match status" value="1"/>
</dbReference>
<comment type="subunit">
    <text evidence="10">Homodimer. Heterotetramer of two MnmE and two MnmG subunits.</text>
</comment>
<dbReference type="SUPFAM" id="SSF52540">
    <property type="entry name" value="P-loop containing nucleoside triphosphate hydrolases"/>
    <property type="match status" value="1"/>
</dbReference>
<evidence type="ECO:0000256" key="6">
    <source>
        <dbReference type="ARBA" id="ARBA00022801"/>
    </source>
</evidence>
<dbReference type="Proteomes" id="UP000537126">
    <property type="component" value="Unassembled WGS sequence"/>
</dbReference>
<dbReference type="InterPro" id="IPR005225">
    <property type="entry name" value="Small_GTP-bd"/>
</dbReference>
<dbReference type="EC" id="3.6.-.-" evidence="10"/>
<keyword evidence="14" id="KW-1185">Reference proteome</keyword>
<comment type="subcellular location">
    <subcellularLocation>
        <location evidence="10">Cytoplasm</location>
    </subcellularLocation>
</comment>
<evidence type="ECO:0000256" key="2">
    <source>
        <dbReference type="ARBA" id="ARBA00022490"/>
    </source>
</evidence>
<feature type="binding site" evidence="10">
    <location>
        <position position="126"/>
    </location>
    <ligand>
        <name>(6S)-5-formyl-5,6,7,8-tetrahydrofolate</name>
        <dbReference type="ChEBI" id="CHEBI:57457"/>
    </ligand>
</feature>
<comment type="caution">
    <text evidence="13">The sequence shown here is derived from an EMBL/GenBank/DDBJ whole genome shotgun (WGS) entry which is preliminary data.</text>
</comment>
<feature type="binding site" evidence="10">
    <location>
        <position position="87"/>
    </location>
    <ligand>
        <name>(6S)-5-formyl-5,6,7,8-tetrahydrofolate</name>
        <dbReference type="ChEBI" id="CHEBI:57457"/>
    </ligand>
</feature>
<proteinExistence type="inferred from homology"/>
<feature type="binding site" evidence="10">
    <location>
        <position position="232"/>
    </location>
    <ligand>
        <name>K(+)</name>
        <dbReference type="ChEBI" id="CHEBI:29103"/>
    </ligand>
</feature>
<evidence type="ECO:0000256" key="4">
    <source>
        <dbReference type="ARBA" id="ARBA00022723"/>
    </source>
</evidence>
<keyword evidence="2 10" id="KW-0963">Cytoplasm</keyword>
<feature type="domain" description="TrmE-type G" evidence="12">
    <location>
        <begin position="222"/>
        <end position="387"/>
    </location>
</feature>
<dbReference type="Gene3D" id="3.30.1360.120">
    <property type="entry name" value="Probable tRNA modification gtpase trme, domain 1"/>
    <property type="match status" value="1"/>
</dbReference>
<comment type="similarity">
    <text evidence="1 10 11">Belongs to the TRAFAC class TrmE-Era-EngA-EngB-Septin-like GTPase superfamily. TrmE GTPase family.</text>
</comment>
<keyword evidence="6 10" id="KW-0378">Hydrolase</keyword>
<feature type="binding site" evidence="10">
    <location>
        <position position="253"/>
    </location>
    <ligand>
        <name>K(+)</name>
        <dbReference type="ChEBI" id="CHEBI:29103"/>
    </ligand>
</feature>
<evidence type="ECO:0000256" key="11">
    <source>
        <dbReference type="RuleBase" id="RU003313"/>
    </source>
</evidence>
<dbReference type="NCBIfam" id="TIGR00450">
    <property type="entry name" value="mnmE_trmE_thdF"/>
    <property type="match status" value="1"/>
</dbReference>
<dbReference type="GO" id="GO:0042802">
    <property type="term" value="F:identical protein binding"/>
    <property type="evidence" value="ECO:0007669"/>
    <property type="project" value="UniProtKB-ARBA"/>
</dbReference>
<keyword evidence="7 10" id="KW-0460">Magnesium</keyword>
<feature type="binding site" evidence="10">
    <location>
        <position position="26"/>
    </location>
    <ligand>
        <name>(6S)-5-formyl-5,6,7,8-tetrahydrofolate</name>
        <dbReference type="ChEBI" id="CHEBI:57457"/>
    </ligand>
</feature>
<feature type="binding site" evidence="10">
    <location>
        <begin position="232"/>
        <end position="237"/>
    </location>
    <ligand>
        <name>GTP</name>
        <dbReference type="ChEBI" id="CHEBI:37565"/>
    </ligand>
</feature>
<dbReference type="FunFam" id="3.40.50.300:FF:001376">
    <property type="entry name" value="tRNA modification GTPase MnmE"/>
    <property type="match status" value="1"/>
</dbReference>
<feature type="binding site" evidence="10">
    <location>
        <position position="256"/>
    </location>
    <ligand>
        <name>K(+)</name>
        <dbReference type="ChEBI" id="CHEBI:29103"/>
    </ligand>
</feature>
<evidence type="ECO:0000256" key="5">
    <source>
        <dbReference type="ARBA" id="ARBA00022741"/>
    </source>
</evidence>
<keyword evidence="8 10" id="KW-0630">Potassium</keyword>
<dbReference type="GO" id="GO:0030488">
    <property type="term" value="P:tRNA methylation"/>
    <property type="evidence" value="ECO:0007669"/>
    <property type="project" value="TreeGrafter"/>
</dbReference>
<feature type="binding site" evidence="10">
    <location>
        <begin position="276"/>
        <end position="279"/>
    </location>
    <ligand>
        <name>GTP</name>
        <dbReference type="ChEBI" id="CHEBI:37565"/>
    </ligand>
</feature>
<evidence type="ECO:0000313" key="14">
    <source>
        <dbReference type="Proteomes" id="UP000537126"/>
    </source>
</evidence>
<dbReference type="Pfam" id="PF01926">
    <property type="entry name" value="MMR_HSR1"/>
    <property type="match status" value="1"/>
</dbReference>
<dbReference type="InterPro" id="IPR004520">
    <property type="entry name" value="GTPase_MnmE"/>
</dbReference>
<dbReference type="GO" id="GO:0005525">
    <property type="term" value="F:GTP binding"/>
    <property type="evidence" value="ECO:0007669"/>
    <property type="project" value="UniProtKB-UniRule"/>
</dbReference>
<dbReference type="HAMAP" id="MF_00379">
    <property type="entry name" value="GTPase_MnmE"/>
    <property type="match status" value="1"/>
</dbReference>
<dbReference type="EMBL" id="JAASRN010000001">
    <property type="protein sequence ID" value="NIK72871.1"/>
    <property type="molecule type" value="Genomic_DNA"/>
</dbReference>
<evidence type="ECO:0000313" key="13">
    <source>
        <dbReference type="EMBL" id="NIK72871.1"/>
    </source>
</evidence>
<dbReference type="InterPro" id="IPR006073">
    <property type="entry name" value="GTP-bd"/>
</dbReference>
<keyword evidence="3 10" id="KW-0819">tRNA processing</keyword>
<evidence type="ECO:0000256" key="10">
    <source>
        <dbReference type="HAMAP-Rule" id="MF_00379"/>
    </source>
</evidence>
<dbReference type="InterPro" id="IPR018948">
    <property type="entry name" value="GTP-bd_TrmE_N"/>
</dbReference>
<dbReference type="Pfam" id="PF10396">
    <property type="entry name" value="TrmE_N"/>
    <property type="match status" value="1"/>
</dbReference>
<evidence type="ECO:0000256" key="3">
    <source>
        <dbReference type="ARBA" id="ARBA00022694"/>
    </source>
</evidence>
<dbReference type="GO" id="GO:0046872">
    <property type="term" value="F:metal ion binding"/>
    <property type="evidence" value="ECO:0007669"/>
    <property type="project" value="UniProtKB-KW"/>
</dbReference>
<dbReference type="GO" id="GO:0005829">
    <property type="term" value="C:cytosol"/>
    <property type="evidence" value="ECO:0007669"/>
    <property type="project" value="TreeGrafter"/>
</dbReference>
<dbReference type="InterPro" id="IPR027417">
    <property type="entry name" value="P-loop_NTPase"/>
</dbReference>
<dbReference type="Pfam" id="PF12631">
    <property type="entry name" value="MnmE_helical"/>
    <property type="match status" value="1"/>
</dbReference>
<dbReference type="InterPro" id="IPR031168">
    <property type="entry name" value="G_TrmE"/>
</dbReference>
<evidence type="ECO:0000259" key="12">
    <source>
        <dbReference type="PROSITE" id="PS51709"/>
    </source>
</evidence>
<comment type="cofactor">
    <cofactor evidence="10">
        <name>K(+)</name>
        <dbReference type="ChEBI" id="CHEBI:29103"/>
    </cofactor>
    <text evidence="10">Binds 1 potassium ion per subunit.</text>
</comment>
<dbReference type="PANTHER" id="PTHR42714:SF2">
    <property type="entry name" value="TRNA MODIFICATION GTPASE GTPBP3, MITOCHONDRIAL"/>
    <property type="match status" value="1"/>
</dbReference>
<keyword evidence="4 10" id="KW-0479">Metal-binding</keyword>
<accession>A0A846MN36</accession>
<feature type="binding site" evidence="10">
    <location>
        <position position="251"/>
    </location>
    <ligand>
        <name>K(+)</name>
        <dbReference type="ChEBI" id="CHEBI:29103"/>
    </ligand>
</feature>
<keyword evidence="5 10" id="KW-0547">Nucleotide-binding</keyword>
<dbReference type="AlphaFoldDB" id="A0A846MN36"/>
<feature type="binding site" evidence="10">
    <location>
        <position position="236"/>
    </location>
    <ligand>
        <name>Mg(2+)</name>
        <dbReference type="ChEBI" id="CHEBI:18420"/>
    </ligand>
</feature>
<organism evidence="13 14">
    <name type="scientific">Thermonema lapsum</name>
    <dbReference type="NCBI Taxonomy" id="28195"/>
    <lineage>
        <taxon>Bacteria</taxon>
        <taxon>Pseudomonadati</taxon>
        <taxon>Bacteroidota</taxon>
        <taxon>Cytophagia</taxon>
        <taxon>Cytophagales</taxon>
        <taxon>Thermonemataceae</taxon>
        <taxon>Thermonema</taxon>
    </lineage>
</organism>
<dbReference type="GO" id="GO:0003924">
    <property type="term" value="F:GTPase activity"/>
    <property type="evidence" value="ECO:0007669"/>
    <property type="project" value="UniProtKB-UniRule"/>
</dbReference>
<gene>
    <name evidence="10" type="primary">mnmE</name>
    <name evidence="10" type="synonym">trmE</name>
    <name evidence="13" type="ORF">FHS56_000357</name>
</gene>
<protein>
    <recommendedName>
        <fullName evidence="10">tRNA modification GTPase MnmE</fullName>
        <ecNumber evidence="10">3.6.-.-</ecNumber>
    </recommendedName>
</protein>
<dbReference type="FunFam" id="3.30.1360.120:FF:000003">
    <property type="entry name" value="tRNA modification GTPase MnmE"/>
    <property type="match status" value="1"/>
</dbReference>
<dbReference type="PROSITE" id="PS51709">
    <property type="entry name" value="G_TRME"/>
    <property type="match status" value="1"/>
</dbReference>
<feature type="binding site" evidence="10">
    <location>
        <position position="466"/>
    </location>
    <ligand>
        <name>(6S)-5-formyl-5,6,7,8-tetrahydrofolate</name>
        <dbReference type="ChEBI" id="CHEBI:57457"/>
    </ligand>
</feature>
<evidence type="ECO:0000256" key="9">
    <source>
        <dbReference type="ARBA" id="ARBA00023134"/>
    </source>
</evidence>
<name>A0A846MN36_9BACT</name>
<dbReference type="PRINTS" id="PR00449">
    <property type="entry name" value="RASTRNSFRMNG"/>
</dbReference>
<dbReference type="InterPro" id="IPR025867">
    <property type="entry name" value="MnmE_helical"/>
</dbReference>
<dbReference type="NCBIfam" id="NF003661">
    <property type="entry name" value="PRK05291.1-3"/>
    <property type="match status" value="1"/>
</dbReference>
<reference evidence="13 14" key="1">
    <citation type="submission" date="2020-03" db="EMBL/GenBank/DDBJ databases">
        <title>Genomic Encyclopedia of Type Strains, Phase IV (KMG-IV): sequencing the most valuable type-strain genomes for metagenomic binning, comparative biology and taxonomic classification.</title>
        <authorList>
            <person name="Goeker M."/>
        </authorList>
    </citation>
    <scope>NUCLEOTIDE SEQUENCE [LARGE SCALE GENOMIC DNA]</scope>
    <source>
        <strain evidence="13 14">DSM 5718</strain>
    </source>
</reference>